<name>A0ABS8D2C1_9NEIS</name>
<evidence type="ECO:0000313" key="1">
    <source>
        <dbReference type="EMBL" id="MCB6182342.1"/>
    </source>
</evidence>
<dbReference type="EMBL" id="JAJBZT010000001">
    <property type="protein sequence ID" value="MCB6182342.1"/>
    <property type="molecule type" value="Genomic_DNA"/>
</dbReference>
<gene>
    <name evidence="1" type="ORF">LIN78_02075</name>
</gene>
<accession>A0ABS8D2C1</accession>
<dbReference type="RefSeq" id="WP_227177970.1">
    <property type="nucleotide sequence ID" value="NZ_JAJBZT010000001.1"/>
</dbReference>
<proteinExistence type="predicted"/>
<organism evidence="1 2">
    <name type="scientific">Leeia speluncae</name>
    <dbReference type="NCBI Taxonomy" id="2884804"/>
    <lineage>
        <taxon>Bacteria</taxon>
        <taxon>Pseudomonadati</taxon>
        <taxon>Pseudomonadota</taxon>
        <taxon>Betaproteobacteria</taxon>
        <taxon>Neisseriales</taxon>
        <taxon>Leeiaceae</taxon>
        <taxon>Leeia</taxon>
    </lineage>
</organism>
<comment type="caution">
    <text evidence="1">The sequence shown here is derived from an EMBL/GenBank/DDBJ whole genome shotgun (WGS) entry which is preliminary data.</text>
</comment>
<evidence type="ECO:0000313" key="2">
    <source>
        <dbReference type="Proteomes" id="UP001165395"/>
    </source>
</evidence>
<protein>
    <submittedName>
        <fullName evidence="1">Uncharacterized protein</fullName>
    </submittedName>
</protein>
<sequence>MPVELTDEQKQLLQQQAAAYREENGCSLKEARESVWKRYLASLEQPVTKEPQPKPVAQAPPVKQVVKAQQGSKRTFNATPAVESALAGCYRILKGKNDERSTSS</sequence>
<keyword evidence="2" id="KW-1185">Reference proteome</keyword>
<dbReference type="Proteomes" id="UP001165395">
    <property type="component" value="Unassembled WGS sequence"/>
</dbReference>
<reference evidence="1" key="1">
    <citation type="submission" date="2021-10" db="EMBL/GenBank/DDBJ databases">
        <title>The complete genome sequence of Leeia sp. TBRC 13508.</title>
        <authorList>
            <person name="Charoenyingcharoen P."/>
            <person name="Yukphan P."/>
        </authorList>
    </citation>
    <scope>NUCLEOTIDE SEQUENCE</scope>
    <source>
        <strain evidence="1">TBRC 13508</strain>
    </source>
</reference>